<gene>
    <name evidence="1" type="ORF">CHLNCDRAFT_138850</name>
</gene>
<dbReference type="InParanoid" id="E1ZP67"/>
<reference evidence="1 2" key="1">
    <citation type="journal article" date="2010" name="Plant Cell">
        <title>The Chlorella variabilis NC64A genome reveals adaptation to photosymbiosis, coevolution with viruses, and cryptic sex.</title>
        <authorList>
            <person name="Blanc G."/>
            <person name="Duncan G."/>
            <person name="Agarkova I."/>
            <person name="Borodovsky M."/>
            <person name="Gurnon J."/>
            <person name="Kuo A."/>
            <person name="Lindquist E."/>
            <person name="Lucas S."/>
            <person name="Pangilinan J."/>
            <person name="Polle J."/>
            <person name="Salamov A."/>
            <person name="Terry A."/>
            <person name="Yamada T."/>
            <person name="Dunigan D.D."/>
            <person name="Grigoriev I.V."/>
            <person name="Claverie J.M."/>
            <person name="Van Etten J.L."/>
        </authorList>
    </citation>
    <scope>NUCLEOTIDE SEQUENCE [LARGE SCALE GENOMIC DNA]</scope>
    <source>
        <strain evidence="1 2">NC64A</strain>
    </source>
</reference>
<evidence type="ECO:0000313" key="2">
    <source>
        <dbReference type="Proteomes" id="UP000008141"/>
    </source>
</evidence>
<keyword evidence="2" id="KW-1185">Reference proteome</keyword>
<sequence length="313" mass="31931">MCPLPKSPERKTRRLELDRAMPAWLPQPQPHLQVLNHLVPALTTAVPQAPTIAFPQATQVVQTLLAVLRVGNGGAELTDLATAAFVDLVAARIGTIGTDPVLSVDSSTAVGVGTTVRSAATVDGSAFWVSASNGMTYAPLANTSPTALSSTTGLRVAGIYGGHLYATSIARLSPVQGCGGGRSGSTQTTIPLPFISTVPGSPYGFALLDLQEAVAGLDTLYLCDEAAGLAKYIFDGTGWSRVWPLSSTPCCRGLAARGVAGGAAEVFVITTAGAILMYADTVGSTAPPSPTTVVASEAFGTGHRGVALVDMPV</sequence>
<dbReference type="EMBL" id="GL433856">
    <property type="protein sequence ID" value="EFN52392.1"/>
    <property type="molecule type" value="Genomic_DNA"/>
</dbReference>
<protein>
    <submittedName>
        <fullName evidence="1">Uncharacterized protein</fullName>
    </submittedName>
</protein>
<dbReference type="KEGG" id="cvr:CHLNCDRAFT_138850"/>
<evidence type="ECO:0000313" key="1">
    <source>
        <dbReference type="EMBL" id="EFN52392.1"/>
    </source>
</evidence>
<dbReference type="RefSeq" id="XP_005844494.1">
    <property type="nucleotide sequence ID" value="XM_005844432.1"/>
</dbReference>
<dbReference type="GeneID" id="17351873"/>
<dbReference type="AlphaFoldDB" id="E1ZP67"/>
<organism evidence="2">
    <name type="scientific">Chlorella variabilis</name>
    <name type="common">Green alga</name>
    <dbReference type="NCBI Taxonomy" id="554065"/>
    <lineage>
        <taxon>Eukaryota</taxon>
        <taxon>Viridiplantae</taxon>
        <taxon>Chlorophyta</taxon>
        <taxon>core chlorophytes</taxon>
        <taxon>Trebouxiophyceae</taxon>
        <taxon>Chlorellales</taxon>
        <taxon>Chlorellaceae</taxon>
        <taxon>Chlorella clade</taxon>
        <taxon>Chlorella</taxon>
    </lineage>
</organism>
<proteinExistence type="predicted"/>
<name>E1ZP67_CHLVA</name>
<dbReference type="Proteomes" id="UP000008141">
    <property type="component" value="Unassembled WGS sequence"/>
</dbReference>
<accession>E1ZP67</accession>